<dbReference type="Gene3D" id="3.40.850.10">
    <property type="entry name" value="Kinesin motor domain"/>
    <property type="match status" value="1"/>
</dbReference>
<dbReference type="Pfam" id="PF00225">
    <property type="entry name" value="Kinesin"/>
    <property type="match status" value="1"/>
</dbReference>
<dbReference type="GO" id="GO:0003777">
    <property type="term" value="F:microtubule motor activity"/>
    <property type="evidence" value="ECO:0007669"/>
    <property type="project" value="InterPro"/>
</dbReference>
<feature type="binding site" evidence="6">
    <location>
        <begin position="167"/>
        <end position="174"/>
    </location>
    <ligand>
        <name>ATP</name>
        <dbReference type="ChEBI" id="CHEBI:30616"/>
    </ligand>
</feature>
<evidence type="ECO:0000256" key="8">
    <source>
        <dbReference type="SAM" id="Coils"/>
    </source>
</evidence>
<keyword evidence="4 8" id="KW-0175">Coiled coil</keyword>
<dbReference type="InterPro" id="IPR019821">
    <property type="entry name" value="Kinesin_motor_CS"/>
</dbReference>
<feature type="compositionally biased region" description="Polar residues" evidence="9">
    <location>
        <begin position="58"/>
        <end position="67"/>
    </location>
</feature>
<dbReference type="GO" id="GO:0008017">
    <property type="term" value="F:microtubule binding"/>
    <property type="evidence" value="ECO:0007669"/>
    <property type="project" value="InterPro"/>
</dbReference>
<evidence type="ECO:0000256" key="5">
    <source>
        <dbReference type="ARBA" id="ARBA00023175"/>
    </source>
</evidence>
<keyword evidence="2 6" id="KW-0547">Nucleotide-binding</keyword>
<dbReference type="PROSITE" id="PS00411">
    <property type="entry name" value="KINESIN_MOTOR_1"/>
    <property type="match status" value="1"/>
</dbReference>
<dbReference type="GO" id="GO:0007018">
    <property type="term" value="P:microtubule-based movement"/>
    <property type="evidence" value="ECO:0007669"/>
    <property type="project" value="InterPro"/>
</dbReference>
<dbReference type="EMBL" id="JAHUZD010000025">
    <property type="protein sequence ID" value="KAI3406253.2"/>
    <property type="molecule type" value="Genomic_DNA"/>
</dbReference>
<feature type="compositionally biased region" description="Polar residues" evidence="9">
    <location>
        <begin position="687"/>
        <end position="706"/>
    </location>
</feature>
<evidence type="ECO:0000256" key="2">
    <source>
        <dbReference type="ARBA" id="ARBA00022741"/>
    </source>
</evidence>
<keyword evidence="3 6" id="KW-0067">ATP-binding</keyword>
<feature type="domain" description="Kinesin motor" evidence="10">
    <location>
        <begin position="19"/>
        <end position="411"/>
    </location>
</feature>
<comment type="similarity">
    <text evidence="6 7">Belongs to the TRAFAC class myosin-kinesin ATPase superfamily. Kinesin family.</text>
</comment>
<organism evidence="11 12">
    <name type="scientific">Candida oxycetoniae</name>
    <dbReference type="NCBI Taxonomy" id="497107"/>
    <lineage>
        <taxon>Eukaryota</taxon>
        <taxon>Fungi</taxon>
        <taxon>Dikarya</taxon>
        <taxon>Ascomycota</taxon>
        <taxon>Saccharomycotina</taxon>
        <taxon>Pichiomycetes</taxon>
        <taxon>Debaryomycetaceae</taxon>
        <taxon>Candida/Lodderomyces clade</taxon>
        <taxon>Candida</taxon>
    </lineage>
</organism>
<dbReference type="Proteomes" id="UP001202479">
    <property type="component" value="Unassembled WGS sequence"/>
</dbReference>
<dbReference type="InterPro" id="IPR001752">
    <property type="entry name" value="Kinesin_motor_dom"/>
</dbReference>
<evidence type="ECO:0000256" key="3">
    <source>
        <dbReference type="ARBA" id="ARBA00022840"/>
    </source>
</evidence>
<comment type="caution">
    <text evidence="11">The sequence shown here is derived from an EMBL/GenBank/DDBJ whole genome shotgun (WGS) entry which is preliminary data.</text>
</comment>
<feature type="coiled-coil region" evidence="8">
    <location>
        <begin position="426"/>
        <end position="453"/>
    </location>
</feature>
<dbReference type="SMART" id="SM00129">
    <property type="entry name" value="KISc"/>
    <property type="match status" value="1"/>
</dbReference>
<accession>A0AAI9SZU3</accession>
<evidence type="ECO:0000256" key="1">
    <source>
        <dbReference type="ARBA" id="ARBA00022701"/>
    </source>
</evidence>
<evidence type="ECO:0000256" key="6">
    <source>
        <dbReference type="PROSITE-ProRule" id="PRU00283"/>
    </source>
</evidence>
<sequence length="891" mass="100388">MADYNIAGTETVSPIKQSSISVAVRVRPFTDYENNRLIRNDNEDIFLGDGCLSGPPQSKLSMAQIQASSSSSSSQKKNFMPLGIRKILDVVDDKMLIFDPPETNPIAKMQKNAFPNSFKGSRIREHKFVFDKLFDEDATQQDVYYNTTRPLLDSVLDGYNATVFAYGATGCGKTHTISGTHENPGVIFLTMKELYERIEEKQDTKIIDVSLSYLEIYNETIRDLLAPETDFKKLIIREDSNRKISVSNLSCHRPDSVEQVMDLIMQGNLSRTSSPTEANATSSRSHAVLQINIVQKNRTGDIKQEHTFATLSIIDLAGSERAAATKNRGARLNEGANINKSLLALGNCINALCDPRRRNHVPFRDSKLTRLLKFSLGGNCKTVMIVCVSPSSQHYDETLNTLKYADRAKEIKTKVIRNQHNLDRHVGSYLKMITEQKQEIEELRARESKIAEADRERQRKLAQRAYNILQDSIVSVRQRLAKYSPERCRRCMLLAKRKLLIIQKVEVEQLMNFNFVNQQRQDLSPPLSTIYDLCEQVISKVHTQIPEIEEQYKQSYDVDYILGESATQTLSKLQGEEGWFEFHTTIYSQSIDSLQNQVQTDQLVKSSALFDQLIESLKDYLYIPKLLTNTGSSLDQTIQMLQSTVSGDFETALQFHANEYMKKWNWYSQMADDVALSLMPLQEQDQNVYNSQPARKSRASSITSPISRDMKKMPPLKRNKSTSSPSRKPKKIQKWGNGHVLDNTKPSRNQSSFDAIVDSSFEDVTFQNNSAIASIERAQHESPNTNQVLDLDLQFDPVLESPPSPPILQTQPTLLRKSSSSKKVSDNLKQIKIGISNGEESVGANGNGNLNGNGNGNIPNLNKKLNYNLVESKMPLLNTSAAAKVTQDAID</sequence>
<dbReference type="GO" id="GO:0005874">
    <property type="term" value="C:microtubule"/>
    <property type="evidence" value="ECO:0007669"/>
    <property type="project" value="UniProtKB-KW"/>
</dbReference>
<dbReference type="RefSeq" id="XP_049181998.1">
    <property type="nucleotide sequence ID" value="XM_049322181.1"/>
</dbReference>
<feature type="region of interest" description="Disordered" evidence="9">
    <location>
        <begin position="687"/>
        <end position="751"/>
    </location>
</feature>
<dbReference type="AlphaFoldDB" id="A0AAI9SZU3"/>
<keyword evidence="12" id="KW-1185">Reference proteome</keyword>
<keyword evidence="5 6" id="KW-0505">Motor protein</keyword>
<dbReference type="PROSITE" id="PS50067">
    <property type="entry name" value="KINESIN_MOTOR_2"/>
    <property type="match status" value="1"/>
</dbReference>
<dbReference type="PRINTS" id="PR00380">
    <property type="entry name" value="KINESINHEAVY"/>
</dbReference>
<evidence type="ECO:0000259" key="10">
    <source>
        <dbReference type="PROSITE" id="PS50067"/>
    </source>
</evidence>
<evidence type="ECO:0000256" key="7">
    <source>
        <dbReference type="RuleBase" id="RU000394"/>
    </source>
</evidence>
<protein>
    <recommendedName>
        <fullName evidence="7">Kinesin-like protein</fullName>
    </recommendedName>
</protein>
<evidence type="ECO:0000313" key="12">
    <source>
        <dbReference type="Proteomes" id="UP001202479"/>
    </source>
</evidence>
<gene>
    <name evidence="11" type="ORF">KGF56_001095</name>
</gene>
<dbReference type="GeneID" id="73378712"/>
<dbReference type="InterPro" id="IPR027417">
    <property type="entry name" value="P-loop_NTPase"/>
</dbReference>
<dbReference type="PANTHER" id="PTHR47968">
    <property type="entry name" value="CENTROMERE PROTEIN E"/>
    <property type="match status" value="1"/>
</dbReference>
<name>A0AAI9SZU3_9ASCO</name>
<keyword evidence="1 7" id="KW-0493">Microtubule</keyword>
<evidence type="ECO:0000256" key="4">
    <source>
        <dbReference type="ARBA" id="ARBA00023054"/>
    </source>
</evidence>
<dbReference type="SUPFAM" id="SSF52540">
    <property type="entry name" value="P-loop containing nucleoside triphosphate hydrolases"/>
    <property type="match status" value="1"/>
</dbReference>
<dbReference type="FunFam" id="3.40.850.10:FF:000053">
    <property type="entry name" value="Kinesin family"/>
    <property type="match status" value="1"/>
</dbReference>
<dbReference type="InterPro" id="IPR027640">
    <property type="entry name" value="Kinesin-like_fam"/>
</dbReference>
<reference evidence="11" key="1">
    <citation type="journal article" date="2022" name="DNA Res.">
        <title>Genome analysis of five recently described species of the CUG-Ser clade uncovers Candida theae as a new hybrid lineage with pathogenic potential in the Candida parapsilosis species complex.</title>
        <authorList>
            <person name="Mixao V."/>
            <person name="Del Olmo V."/>
            <person name="Hegedusova E."/>
            <person name="Saus E."/>
            <person name="Pryszcz L."/>
            <person name="Cillingova A."/>
            <person name="Nosek J."/>
            <person name="Gabaldon T."/>
        </authorList>
    </citation>
    <scope>NUCLEOTIDE SEQUENCE</scope>
    <source>
        <strain evidence="11">CBS 10844</strain>
    </source>
</reference>
<proteinExistence type="inferred from homology"/>
<dbReference type="GO" id="GO:0005524">
    <property type="term" value="F:ATP binding"/>
    <property type="evidence" value="ECO:0007669"/>
    <property type="project" value="UniProtKB-UniRule"/>
</dbReference>
<evidence type="ECO:0000313" key="11">
    <source>
        <dbReference type="EMBL" id="KAI3406253.2"/>
    </source>
</evidence>
<dbReference type="InterPro" id="IPR036961">
    <property type="entry name" value="Kinesin_motor_dom_sf"/>
</dbReference>
<dbReference type="PANTHER" id="PTHR47968:SF13">
    <property type="entry name" value="KINESIN-LIKE PROTEIN KIF19 ISOFORM X1"/>
    <property type="match status" value="1"/>
</dbReference>
<dbReference type="CDD" id="cd01370">
    <property type="entry name" value="KISc_KIP3_like"/>
    <property type="match status" value="1"/>
</dbReference>
<feature type="region of interest" description="Disordered" evidence="9">
    <location>
        <begin position="58"/>
        <end position="77"/>
    </location>
</feature>
<evidence type="ECO:0000256" key="9">
    <source>
        <dbReference type="SAM" id="MobiDB-lite"/>
    </source>
</evidence>